<dbReference type="InterPro" id="IPR036278">
    <property type="entry name" value="Sialidase_sf"/>
</dbReference>
<reference evidence="2 3" key="1">
    <citation type="submission" date="2024-06" db="EMBL/GenBank/DDBJ databases">
        <title>The Natural Products Discovery Center: Release of the First 8490 Sequenced Strains for Exploring Actinobacteria Biosynthetic Diversity.</title>
        <authorList>
            <person name="Kalkreuter E."/>
            <person name="Kautsar S.A."/>
            <person name="Yang D."/>
            <person name="Bader C.D."/>
            <person name="Teijaro C.N."/>
            <person name="Fluegel L."/>
            <person name="Davis C.M."/>
            <person name="Simpson J.R."/>
            <person name="Lauterbach L."/>
            <person name="Steele A.D."/>
            <person name="Gui C."/>
            <person name="Meng S."/>
            <person name="Li G."/>
            <person name="Viehrig K."/>
            <person name="Ye F."/>
            <person name="Su P."/>
            <person name="Kiefer A.F."/>
            <person name="Nichols A."/>
            <person name="Cepeda A.J."/>
            <person name="Yan W."/>
            <person name="Fan B."/>
            <person name="Jiang Y."/>
            <person name="Adhikari A."/>
            <person name="Zheng C.-J."/>
            <person name="Schuster L."/>
            <person name="Cowan T.M."/>
            <person name="Smanski M.J."/>
            <person name="Chevrette M.G."/>
            <person name="De Carvalho L.P.S."/>
            <person name="Shen B."/>
        </authorList>
    </citation>
    <scope>NUCLEOTIDE SEQUENCE [LARGE SCALE GENOMIC DNA]</scope>
    <source>
        <strain evidence="2 3">NPDC033843</strain>
    </source>
</reference>
<dbReference type="SUPFAM" id="SSF50939">
    <property type="entry name" value="Sialidases"/>
    <property type="match status" value="1"/>
</dbReference>
<dbReference type="InterPro" id="IPR035992">
    <property type="entry name" value="Ricin_B-like_lectins"/>
</dbReference>
<dbReference type="CDD" id="cd15482">
    <property type="entry name" value="Sialidase_non-viral"/>
    <property type="match status" value="1"/>
</dbReference>
<sequence>MSPALLGARPGAAQRSRPTSLLFLFLALIVAAATMMLPAAGRAQALSRPSQTMYTPPAGAPSPGSLYPRALRLQHNGSANGTLLATFEQYTSGTPVFPIYRSTDNGNSWSKLSDIADTQNGWGMRWQPELFELPTAIGDFPAGTILAAGDSVPSDRSATKIDLYASTDRGQTWSFVSNIATGGAAFDTNGNTPVWEPFFLVSGGKLVVYYSDQRDPAHGQKIVHQVSTDARTWGSVVDDVAMSTSSDRPGMPTVAKLPNGNYVLSYEYGGAPEGNFSVYYKISSDPEAFGSVTGIPLRTTDGVVPQSAPYLTWLPTGGAGGTLVVSANSADDLFINTQNGAANTWTRISANLAGGYSRGMTSLPDGHSLLILSAGRGGSNLSNPVAYSTIDLGGGISDGAAYTVSNAGSGQLLTIVGGSTTNGAYATQQNADNATDQQWRFVQQSSGYFKIFNVASGKVLGVENQSTANGAKVLQWDDNGTTDHEWAAAPNPAGGFTLVNRLTGKYLEIPNASTTVGTTAGQWDATGCACQRWNLSQTALPPLGTGQYVLVNKNSGKYLDIPGGSTTAGTAVGQWQNTACACQLFTFQSAGSGAWTIKNAKSNLNLDIQGSSTAAGAAVVQNTASSADSQKWTLTDSGGGYYKLRNVNSTLVAGVAQSSTANGAAVVQWGTANLDDQLWKIVRIN</sequence>
<dbReference type="SUPFAM" id="SSF50370">
    <property type="entry name" value="Ricin B-like lectins"/>
    <property type="match status" value="2"/>
</dbReference>
<dbReference type="Gene3D" id="2.80.10.50">
    <property type="match status" value="3"/>
</dbReference>
<dbReference type="PANTHER" id="PTHR38792">
    <property type="entry name" value="BNR/ASP-BOX REPEAT DOMAIN PROTEIN (AFU_ORTHOLOGUE AFUA_7G06430)-RELATED"/>
    <property type="match status" value="1"/>
</dbReference>
<dbReference type="Gene3D" id="2.120.10.10">
    <property type="match status" value="1"/>
</dbReference>
<evidence type="ECO:0000313" key="2">
    <source>
        <dbReference type="EMBL" id="MEU3785044.1"/>
    </source>
</evidence>
<dbReference type="CDD" id="cd00161">
    <property type="entry name" value="beta-trefoil_Ricin-like"/>
    <property type="match status" value="2"/>
</dbReference>
<feature type="domain" description="Ricin B lectin" evidence="1">
    <location>
        <begin position="545"/>
        <end position="682"/>
    </location>
</feature>
<dbReference type="InterPro" id="IPR000772">
    <property type="entry name" value="Ricin_B_lectin"/>
</dbReference>
<dbReference type="Pfam" id="PF14200">
    <property type="entry name" value="RicinB_lectin_2"/>
    <property type="match status" value="3"/>
</dbReference>
<organism evidence="2 3">
    <name type="scientific">Streptomyces sp. 900129855</name>
    <dbReference type="NCBI Taxonomy" id="3155129"/>
    <lineage>
        <taxon>Bacteria</taxon>
        <taxon>Bacillati</taxon>
        <taxon>Actinomycetota</taxon>
        <taxon>Actinomycetes</taxon>
        <taxon>Kitasatosporales</taxon>
        <taxon>Streptomycetaceae</taxon>
        <taxon>Streptomyces</taxon>
    </lineage>
</organism>
<dbReference type="Proteomes" id="UP001550739">
    <property type="component" value="Unassembled WGS sequence"/>
</dbReference>
<dbReference type="SMART" id="SM00458">
    <property type="entry name" value="RICIN"/>
    <property type="match status" value="2"/>
</dbReference>
<accession>A0ABV2ZR48</accession>
<proteinExistence type="predicted"/>
<dbReference type="PROSITE" id="PS50231">
    <property type="entry name" value="RICIN_B_LECTIN"/>
    <property type="match status" value="2"/>
</dbReference>
<evidence type="ECO:0000313" key="3">
    <source>
        <dbReference type="Proteomes" id="UP001550739"/>
    </source>
</evidence>
<dbReference type="EMBL" id="JBEZVE010000018">
    <property type="protein sequence ID" value="MEU3785044.1"/>
    <property type="molecule type" value="Genomic_DNA"/>
</dbReference>
<name>A0ABV2ZR48_9ACTN</name>
<evidence type="ECO:0000259" key="1">
    <source>
        <dbReference type="SMART" id="SM00458"/>
    </source>
</evidence>
<keyword evidence="3" id="KW-1185">Reference proteome</keyword>
<dbReference type="RefSeq" id="WP_361706552.1">
    <property type="nucleotide sequence ID" value="NZ_JBEZVE010000018.1"/>
</dbReference>
<feature type="domain" description="Ricin B lectin" evidence="1">
    <location>
        <begin position="399"/>
        <end position="536"/>
    </location>
</feature>
<comment type="caution">
    <text evidence="2">The sequence shown here is derived from an EMBL/GenBank/DDBJ whole genome shotgun (WGS) entry which is preliminary data.</text>
</comment>
<dbReference type="PANTHER" id="PTHR38792:SF3">
    <property type="entry name" value="BNR_ASP-BOX REPEAT DOMAIN PROTEIN (AFU_ORTHOLOGUE AFUA_7G06430)-RELATED"/>
    <property type="match status" value="1"/>
</dbReference>
<protein>
    <submittedName>
        <fullName evidence="2">RICIN domain-containing protein</fullName>
    </submittedName>
</protein>
<gene>
    <name evidence="2" type="ORF">AB0E89_31660</name>
</gene>